<reference evidence="1 2" key="1">
    <citation type="submission" date="2019-05" db="EMBL/GenBank/DDBJ databases">
        <title>Psychrobacillus vulpis sp. nov., a new species isolated from feces of a red fox that inhabits in The Tablas de Daimiel Natural Park, Albacete, Spain.</title>
        <authorList>
            <person name="Rodriguez M."/>
            <person name="Reina J.C."/>
            <person name="Bejar V."/>
            <person name="Llamas I."/>
        </authorList>
    </citation>
    <scope>NUCLEOTIDE SEQUENCE [LARGE SCALE GENOMIC DNA]</scope>
    <source>
        <strain evidence="1 2">NEAU-3TGS17</strain>
    </source>
</reference>
<evidence type="ECO:0000313" key="1">
    <source>
        <dbReference type="EMBL" id="TQR07818.1"/>
    </source>
</evidence>
<dbReference type="OrthoDB" id="2739040at2"/>
<comment type="caution">
    <text evidence="1">The sequence shown here is derived from an EMBL/GenBank/DDBJ whole genome shotgun (WGS) entry which is preliminary data.</text>
</comment>
<protein>
    <submittedName>
        <fullName evidence="1">Uncharacterized protein</fullName>
    </submittedName>
</protein>
<organism evidence="1 2">
    <name type="scientific">Psychrobacillus lasiicapitis</name>
    <dbReference type="NCBI Taxonomy" id="1636719"/>
    <lineage>
        <taxon>Bacteria</taxon>
        <taxon>Bacillati</taxon>
        <taxon>Bacillota</taxon>
        <taxon>Bacilli</taxon>
        <taxon>Bacillales</taxon>
        <taxon>Bacillaceae</taxon>
        <taxon>Psychrobacillus</taxon>
    </lineage>
</organism>
<dbReference type="EMBL" id="VDGH01000020">
    <property type="protein sequence ID" value="TQR07818.1"/>
    <property type="molecule type" value="Genomic_DNA"/>
</dbReference>
<accession>A0A544SRL9</accession>
<gene>
    <name evidence="1" type="ORF">FG382_22150</name>
</gene>
<name>A0A544SRL9_9BACI</name>
<dbReference type="Proteomes" id="UP000317316">
    <property type="component" value="Unassembled WGS sequence"/>
</dbReference>
<evidence type="ECO:0000313" key="2">
    <source>
        <dbReference type="Proteomes" id="UP000317316"/>
    </source>
</evidence>
<proteinExistence type="predicted"/>
<dbReference type="RefSeq" id="WP_142541017.1">
    <property type="nucleotide sequence ID" value="NZ_BMIE01000013.1"/>
</dbReference>
<sequence length="192" mass="21764">MKKWIRILPLLVIIIVLFIFSGYRFTALSAAKANSFLLKNAELVEEYDTGKSTLFLFKNDNEEVFQTVLSEKHGLLHRSRVSTNVPISAVEIQTVSIFSFTGKDEAATLLSVISNDREVAYIEAGVEPDIERKAIQKGERISFLFSFSEQVESLNATAFNEEGKALFYYGLPKNVSQVHIPEDLKWHKIDDE</sequence>
<keyword evidence="2" id="KW-1185">Reference proteome</keyword>
<dbReference type="AlphaFoldDB" id="A0A544SRL9"/>